<feature type="compositionally biased region" description="Acidic residues" evidence="1">
    <location>
        <begin position="19"/>
        <end position="28"/>
    </location>
</feature>
<reference evidence="2" key="1">
    <citation type="submission" date="2023-06" db="EMBL/GenBank/DDBJ databases">
        <title>Genome sequence of Methanosarcinaceae archaeon Ag5.</title>
        <authorList>
            <person name="Protasov E."/>
            <person name="Platt K."/>
            <person name="Poehlein A."/>
            <person name="Daniel R."/>
            <person name="Brune A."/>
        </authorList>
    </citation>
    <scope>NUCLEOTIDE SEQUENCE</scope>
    <source>
        <strain evidence="2">Ag5</strain>
    </source>
</reference>
<gene>
    <name evidence="2" type="ORF">MsAg5_02470</name>
</gene>
<accession>A0AAE4MHS5</accession>
<comment type="caution">
    <text evidence="2">The sequence shown here is derived from an EMBL/GenBank/DDBJ whole genome shotgun (WGS) entry which is preliminary data.</text>
</comment>
<evidence type="ECO:0000313" key="2">
    <source>
        <dbReference type="EMBL" id="MDV0446414.1"/>
    </source>
</evidence>
<evidence type="ECO:0000313" key="3">
    <source>
        <dbReference type="Proteomes" id="UP001271789"/>
    </source>
</evidence>
<evidence type="ECO:0000256" key="1">
    <source>
        <dbReference type="SAM" id="MobiDB-lite"/>
    </source>
</evidence>
<sequence length="91" mass="10563">MKKTNNGEHETVDTHQIENETESDDGTISEELLQEVLDFIRNLSDEEFERILDECGNNDDEIPDGFLFMSRADYERTKHMTPEEAVKALGW</sequence>
<organism evidence="2 3">
    <name type="scientific">Methanolapillus africanus</name>
    <dbReference type="NCBI Taxonomy" id="3028297"/>
    <lineage>
        <taxon>Archaea</taxon>
        <taxon>Methanobacteriati</taxon>
        <taxon>Methanobacteriota</taxon>
        <taxon>Stenosarchaea group</taxon>
        <taxon>Methanomicrobia</taxon>
        <taxon>Methanosarcinales</taxon>
        <taxon>Methanosarcinaceae</taxon>
        <taxon>Methanolapillus</taxon>
    </lineage>
</organism>
<name>A0AAE4MHS5_9EURY</name>
<dbReference type="Proteomes" id="UP001271789">
    <property type="component" value="Unassembled WGS sequence"/>
</dbReference>
<dbReference type="RefSeq" id="WP_338098807.1">
    <property type="nucleotide sequence ID" value="NZ_JAWDKD010000005.1"/>
</dbReference>
<keyword evidence="3" id="KW-1185">Reference proteome</keyword>
<feature type="compositionally biased region" description="Basic and acidic residues" evidence="1">
    <location>
        <begin position="1"/>
        <end position="18"/>
    </location>
</feature>
<dbReference type="AlphaFoldDB" id="A0AAE4MHS5"/>
<proteinExistence type="predicted"/>
<feature type="region of interest" description="Disordered" evidence="1">
    <location>
        <begin position="1"/>
        <end position="29"/>
    </location>
</feature>
<protein>
    <submittedName>
        <fullName evidence="2">Uncharacterized protein</fullName>
    </submittedName>
</protein>
<dbReference type="EMBL" id="JAWDKD010000005">
    <property type="protein sequence ID" value="MDV0446414.1"/>
    <property type="molecule type" value="Genomic_DNA"/>
</dbReference>